<name>A0A8C4IAT7_DICLA</name>
<dbReference type="InterPro" id="IPR009071">
    <property type="entry name" value="HMG_box_dom"/>
</dbReference>
<dbReference type="Pfam" id="PF00505">
    <property type="entry name" value="HMG_box"/>
    <property type="match status" value="1"/>
</dbReference>
<dbReference type="InterPro" id="IPR051356">
    <property type="entry name" value="SOX/SOX-like_TF"/>
</dbReference>
<dbReference type="CDD" id="cd22042">
    <property type="entry name" value="HMG-box_EGL13-like"/>
    <property type="match status" value="1"/>
</dbReference>
<dbReference type="GO" id="GO:0005634">
    <property type="term" value="C:nucleus"/>
    <property type="evidence" value="ECO:0007669"/>
    <property type="project" value="UniProtKB-SubCell"/>
</dbReference>
<feature type="coiled-coil region" evidence="9">
    <location>
        <begin position="485"/>
        <end position="512"/>
    </location>
</feature>
<keyword evidence="7 8" id="KW-0539">Nucleus</keyword>
<evidence type="ECO:0000313" key="13">
    <source>
        <dbReference type="Ensembl" id="ENSDLAP00005054378.2"/>
    </source>
</evidence>
<dbReference type="SUPFAM" id="SSF47095">
    <property type="entry name" value="HMG-box"/>
    <property type="match status" value="1"/>
</dbReference>
<organism evidence="13 14">
    <name type="scientific">Dicentrarchus labrax</name>
    <name type="common">European seabass</name>
    <name type="synonym">Morone labrax</name>
    <dbReference type="NCBI Taxonomy" id="13489"/>
    <lineage>
        <taxon>Eukaryota</taxon>
        <taxon>Metazoa</taxon>
        <taxon>Chordata</taxon>
        <taxon>Craniata</taxon>
        <taxon>Vertebrata</taxon>
        <taxon>Euteleostomi</taxon>
        <taxon>Actinopterygii</taxon>
        <taxon>Neopterygii</taxon>
        <taxon>Teleostei</taxon>
        <taxon>Neoteleostei</taxon>
        <taxon>Acanthomorphata</taxon>
        <taxon>Eupercaria</taxon>
        <taxon>Moronidae</taxon>
        <taxon>Dicentrarchus</taxon>
    </lineage>
</organism>
<proteinExistence type="predicted"/>
<dbReference type="GO" id="GO:0045165">
    <property type="term" value="P:cell fate commitment"/>
    <property type="evidence" value="ECO:0007669"/>
    <property type="project" value="TreeGrafter"/>
</dbReference>
<keyword evidence="3" id="KW-0805">Transcription regulation</keyword>
<dbReference type="GeneTree" id="ENSGT00940000156122"/>
<comment type="subcellular location">
    <subcellularLocation>
        <location evidence="1">Nucleus</location>
    </subcellularLocation>
</comment>
<evidence type="ECO:0000256" key="5">
    <source>
        <dbReference type="ARBA" id="ARBA00023125"/>
    </source>
</evidence>
<feature type="chain" id="PRO_5045704830" evidence="11">
    <location>
        <begin position="25"/>
        <end position="790"/>
    </location>
</feature>
<keyword evidence="14" id="KW-1185">Reference proteome</keyword>
<feature type="DNA-binding region" description="HMG box" evidence="8">
    <location>
        <begin position="585"/>
        <end position="653"/>
    </location>
</feature>
<accession>A0A8C4IAT7</accession>
<evidence type="ECO:0000256" key="8">
    <source>
        <dbReference type="PROSITE-ProRule" id="PRU00267"/>
    </source>
</evidence>
<dbReference type="GO" id="GO:0000978">
    <property type="term" value="F:RNA polymerase II cis-regulatory region sequence-specific DNA binding"/>
    <property type="evidence" value="ECO:0007669"/>
    <property type="project" value="TreeGrafter"/>
</dbReference>
<dbReference type="GO" id="GO:0000981">
    <property type="term" value="F:DNA-binding transcription factor activity, RNA polymerase II-specific"/>
    <property type="evidence" value="ECO:0007669"/>
    <property type="project" value="TreeGrafter"/>
</dbReference>
<feature type="region of interest" description="Disordered" evidence="10">
    <location>
        <begin position="365"/>
        <end position="464"/>
    </location>
</feature>
<protein>
    <submittedName>
        <fullName evidence="13">SRY-box transcription factor 5</fullName>
    </submittedName>
</protein>
<evidence type="ECO:0000256" key="4">
    <source>
        <dbReference type="ARBA" id="ARBA00023054"/>
    </source>
</evidence>
<feature type="compositionally biased region" description="Low complexity" evidence="10">
    <location>
        <begin position="715"/>
        <end position="733"/>
    </location>
</feature>
<evidence type="ECO:0000256" key="1">
    <source>
        <dbReference type="ARBA" id="ARBA00004123"/>
    </source>
</evidence>
<evidence type="ECO:0000256" key="6">
    <source>
        <dbReference type="ARBA" id="ARBA00023163"/>
    </source>
</evidence>
<dbReference type="Gene3D" id="1.10.30.10">
    <property type="entry name" value="High mobility group box domain"/>
    <property type="match status" value="1"/>
</dbReference>
<dbReference type="Ensembl" id="ENSDLAT00005057777.2">
    <property type="protein sequence ID" value="ENSDLAP00005054378.2"/>
    <property type="gene ID" value="ENSDLAG00005023258.2"/>
</dbReference>
<feature type="compositionally biased region" description="Basic and acidic residues" evidence="10">
    <location>
        <begin position="747"/>
        <end position="762"/>
    </location>
</feature>
<dbReference type="GO" id="GO:0032332">
    <property type="term" value="P:positive regulation of chondrocyte differentiation"/>
    <property type="evidence" value="ECO:0007669"/>
    <property type="project" value="TreeGrafter"/>
</dbReference>
<feature type="compositionally biased region" description="Acidic residues" evidence="10">
    <location>
        <begin position="763"/>
        <end position="782"/>
    </location>
</feature>
<feature type="region of interest" description="Disordered" evidence="10">
    <location>
        <begin position="715"/>
        <end position="790"/>
    </location>
</feature>
<feature type="coiled-coil region" evidence="9">
    <location>
        <begin position="204"/>
        <end position="277"/>
    </location>
</feature>
<dbReference type="Proteomes" id="UP000694389">
    <property type="component" value="Unassembled WGS sequence"/>
</dbReference>
<reference evidence="13" key="1">
    <citation type="submission" date="2025-08" db="UniProtKB">
        <authorList>
            <consortium name="Ensembl"/>
        </authorList>
    </citation>
    <scope>IDENTIFICATION</scope>
</reference>
<feature type="compositionally biased region" description="Polar residues" evidence="10">
    <location>
        <begin position="100"/>
        <end position="114"/>
    </location>
</feature>
<evidence type="ECO:0000256" key="11">
    <source>
        <dbReference type="SAM" id="SignalP"/>
    </source>
</evidence>
<dbReference type="PANTHER" id="PTHR45789:SF3">
    <property type="entry name" value="TRANSCRIPTION FACTOR SOX-5"/>
    <property type="match status" value="1"/>
</dbReference>
<sequence>MLTLPPFSLCLSISLLPFFSRMSSKRPASPYGGTDGEITMATSRQRMEDEDSEGLGGVIHLPLASYCGFASKPTRVFVNFLNLIISSFSSPPFLQEQDITKGSSLSPYPQHNATSPGKEEGGGGGRPCSDGGSATGTLGTPERRKGSLADVVDTLKQRKMEELIKNEPEEAPSIERLLSKDWKDKLLAMGSGHIGEIKGTPDSLAEKERQLMGMIGQLSSLREQLLAAHEEQKKLAASQMEKQRQQMELAKQQQDQIARQQQQLLQQQHKINLLQQQIQVQGQLPPLMIPVFPPDQRTLAAAAAQQGFLMPPGFNYKPGCSDPYPLQLIPTTMAAAAAAATPGLGPLQLQQLYAAQLAAMQVSPGAKQHGGSLPPQANLGTHSPPTNTHSQSEKGRSSPPSNKSKDSDGAQPLNLSAKPKASESKSPNSPPTSPQVPAAAAATKLGHAGSMKHSVGPSSIGGPPTRVSSIDLLSTLSSTAYLNDHEAVTKAFAEARQMKEQLKREQQVLDAKVAAVSNLSLNNGRSDKDKAALESLSQQLKQQAEDKFSHAMIDFSISDSDGSPSVSDSRIFREARGRGSAEPHIKRPMNAFMVWAKDERRKILQAFPDMHNSNISKILGSRWKAMTNLEKQPYYEEQARLSKQHLEKYPDYKYKPRPKRTCLVDGKKLRIGEYKAIMRSRRQEMRQYFSVGQQSQLPLSSAGVVYPGALSMAGMPSPQMPSEHSSMSSSPEPNANHHQNPHMIGLKGDEPRIKEEELRLDDSNGDVYDDFDYEDEEADYASDNDNHITQ</sequence>
<evidence type="ECO:0000259" key="12">
    <source>
        <dbReference type="PROSITE" id="PS50118"/>
    </source>
</evidence>
<feature type="compositionally biased region" description="Low complexity" evidence="10">
    <location>
        <begin position="416"/>
        <end position="427"/>
    </location>
</feature>
<gene>
    <name evidence="13" type="primary">sox5</name>
</gene>
<evidence type="ECO:0000256" key="3">
    <source>
        <dbReference type="ARBA" id="ARBA00023015"/>
    </source>
</evidence>
<dbReference type="PANTHER" id="PTHR45789">
    <property type="entry name" value="FI18025P1"/>
    <property type="match status" value="1"/>
</dbReference>
<dbReference type="PROSITE" id="PS50118">
    <property type="entry name" value="HMG_BOX_2"/>
    <property type="match status" value="1"/>
</dbReference>
<dbReference type="SMART" id="SM00398">
    <property type="entry name" value="HMG"/>
    <property type="match status" value="1"/>
</dbReference>
<feature type="signal peptide" evidence="11">
    <location>
        <begin position="1"/>
        <end position="24"/>
    </location>
</feature>
<evidence type="ECO:0000256" key="10">
    <source>
        <dbReference type="SAM" id="MobiDB-lite"/>
    </source>
</evidence>
<feature type="compositionally biased region" description="Polar residues" evidence="10">
    <location>
        <begin position="378"/>
        <end position="390"/>
    </location>
</feature>
<dbReference type="InterPro" id="IPR036910">
    <property type="entry name" value="HMG_box_dom_sf"/>
</dbReference>
<keyword evidence="4 9" id="KW-0175">Coiled coil</keyword>
<evidence type="ECO:0000256" key="9">
    <source>
        <dbReference type="SAM" id="Coils"/>
    </source>
</evidence>
<evidence type="ECO:0000256" key="2">
    <source>
        <dbReference type="ARBA" id="ARBA00022782"/>
    </source>
</evidence>
<reference evidence="13" key="2">
    <citation type="submission" date="2025-09" db="UniProtKB">
        <authorList>
            <consortium name="Ensembl"/>
        </authorList>
    </citation>
    <scope>IDENTIFICATION</scope>
</reference>
<evidence type="ECO:0000313" key="14">
    <source>
        <dbReference type="Proteomes" id="UP000694389"/>
    </source>
</evidence>
<keyword evidence="2" id="KW-0221">Differentiation</keyword>
<keyword evidence="5 8" id="KW-0238">DNA-binding</keyword>
<keyword evidence="6" id="KW-0804">Transcription</keyword>
<evidence type="ECO:0000256" key="7">
    <source>
        <dbReference type="ARBA" id="ARBA00023242"/>
    </source>
</evidence>
<feature type="domain" description="HMG box" evidence="12">
    <location>
        <begin position="585"/>
        <end position="653"/>
    </location>
</feature>
<dbReference type="AlphaFoldDB" id="A0A8C4IAT7"/>
<feature type="region of interest" description="Disordered" evidence="10">
    <location>
        <begin position="98"/>
        <end position="148"/>
    </location>
</feature>
<keyword evidence="11" id="KW-0732">Signal</keyword>